<evidence type="ECO:0000313" key="2">
    <source>
        <dbReference type="EMBL" id="KAA1179467.1"/>
    </source>
</evidence>
<dbReference type="EMBL" id="VNIP01000009">
    <property type="protein sequence ID" value="KAA1179467.1"/>
    <property type="molecule type" value="Genomic_DNA"/>
</dbReference>
<evidence type="ECO:0000256" key="1">
    <source>
        <dbReference type="SAM" id="SignalP"/>
    </source>
</evidence>
<dbReference type="InterPro" id="IPR011008">
    <property type="entry name" value="Dimeric_a/b-barrel"/>
</dbReference>
<feature type="signal peptide" evidence="1">
    <location>
        <begin position="1"/>
        <end position="21"/>
    </location>
</feature>
<dbReference type="Gene3D" id="3.30.70.100">
    <property type="match status" value="1"/>
</dbReference>
<name>A0A5B0VY42_RHITR</name>
<evidence type="ECO:0008006" key="4">
    <source>
        <dbReference type="Google" id="ProtNLM"/>
    </source>
</evidence>
<gene>
    <name evidence="2" type="ORF">FP026_18025</name>
</gene>
<comment type="caution">
    <text evidence="2">The sequence shown here is derived from an EMBL/GenBank/DDBJ whole genome shotgun (WGS) entry which is preliminary data.</text>
</comment>
<proteinExistence type="predicted"/>
<dbReference type="Proteomes" id="UP000323608">
    <property type="component" value="Unassembled WGS sequence"/>
</dbReference>
<protein>
    <recommendedName>
        <fullName evidence="4">ABM domain-containing protein</fullName>
    </recommendedName>
</protein>
<organism evidence="2 3">
    <name type="scientific">Rhizobium tropici</name>
    <dbReference type="NCBI Taxonomy" id="398"/>
    <lineage>
        <taxon>Bacteria</taxon>
        <taxon>Pseudomonadati</taxon>
        <taxon>Pseudomonadota</taxon>
        <taxon>Alphaproteobacteria</taxon>
        <taxon>Hyphomicrobiales</taxon>
        <taxon>Rhizobiaceae</taxon>
        <taxon>Rhizobium/Agrobacterium group</taxon>
        <taxon>Rhizobium</taxon>
    </lineage>
</organism>
<dbReference type="SUPFAM" id="SSF54909">
    <property type="entry name" value="Dimeric alpha+beta barrel"/>
    <property type="match status" value="1"/>
</dbReference>
<sequence length="120" mass="13287">MKFLLSISFLFLLSMSGVVMAQEKHVVEVVTMNLKDGVSADTFAKVDKAIEDQHVSKQPGFISREVAINGRQWLVIVHWKSAEAAQASMDTFATAPAASQFMGMIDASTMTMTRYDIVKR</sequence>
<accession>A0A5B0VY42</accession>
<evidence type="ECO:0000313" key="3">
    <source>
        <dbReference type="Proteomes" id="UP000323608"/>
    </source>
</evidence>
<dbReference type="AlphaFoldDB" id="A0A5B0VY42"/>
<dbReference type="OrthoDB" id="1453400at2"/>
<feature type="chain" id="PRO_5022851546" description="ABM domain-containing protein" evidence="1">
    <location>
        <begin position="22"/>
        <end position="120"/>
    </location>
</feature>
<keyword evidence="1" id="KW-0732">Signal</keyword>
<reference evidence="2 3" key="1">
    <citation type="submission" date="2019-07" db="EMBL/GenBank/DDBJ databases">
        <title>The Draft Genome Sequence of Rhizobium tropici SARCC-755 Associated with Superior Nodulation on Pigeonpea (Cajanus cajan (L.) Millsp.).</title>
        <authorList>
            <person name="Bopape F.L."/>
            <person name="Hassen A.I."/>
            <person name="Swanevelder Z.H."/>
            <person name="Gwata E.T."/>
        </authorList>
    </citation>
    <scope>NUCLEOTIDE SEQUENCE [LARGE SCALE GENOMIC DNA]</scope>
    <source>
        <strain evidence="2 3">SARCC-755</strain>
    </source>
</reference>
<dbReference type="RefSeq" id="WP_149635996.1">
    <property type="nucleotide sequence ID" value="NZ_VNIP01000009.1"/>
</dbReference>